<proteinExistence type="predicted"/>
<dbReference type="Proteomes" id="UP000003959">
    <property type="component" value="Unassembled WGS sequence"/>
</dbReference>
<evidence type="ECO:0000313" key="1">
    <source>
        <dbReference type="EMBL" id="EGJ29002.1"/>
    </source>
</evidence>
<reference evidence="2" key="1">
    <citation type="journal article" date="2011" name="Proc. Natl. Acad. Sci. U.S.A.">
        <title>Genomic insights into the physiology and ecology of the marine filamentous cyanobacterium Lyngbya majuscula.</title>
        <authorList>
            <person name="Jones A.C."/>
            <person name="Monroe E.A."/>
            <person name="Podell S."/>
            <person name="Hess W.R."/>
            <person name="Klages S."/>
            <person name="Esquenazi E."/>
            <person name="Niessen S."/>
            <person name="Hoover H."/>
            <person name="Rothmann M."/>
            <person name="Lasken R.S."/>
            <person name="Yates J.R.III."/>
            <person name="Reinhardt R."/>
            <person name="Kube M."/>
            <person name="Burkart M.D."/>
            <person name="Allen E.E."/>
            <person name="Dorrestein P.C."/>
            <person name="Gerwick W.H."/>
            <person name="Gerwick L."/>
        </authorList>
    </citation>
    <scope>NUCLEOTIDE SEQUENCE [LARGE SCALE GENOMIC DNA]</scope>
    <source>
        <strain evidence="2">3L</strain>
    </source>
</reference>
<evidence type="ECO:0008006" key="3">
    <source>
        <dbReference type="Google" id="ProtNLM"/>
    </source>
</evidence>
<evidence type="ECO:0000313" key="2">
    <source>
        <dbReference type="Proteomes" id="UP000003959"/>
    </source>
</evidence>
<protein>
    <recommendedName>
        <fullName evidence="3">Transposase</fullName>
    </recommendedName>
</protein>
<keyword evidence="2" id="KW-1185">Reference proteome</keyword>
<dbReference type="EMBL" id="GL890971">
    <property type="protein sequence ID" value="EGJ29002.1"/>
    <property type="molecule type" value="Genomic_DNA"/>
</dbReference>
<dbReference type="HOGENOM" id="CLU_1765946_0_0_3"/>
<dbReference type="AlphaFoldDB" id="F4Y308"/>
<organism evidence="1 2">
    <name type="scientific">Moorena producens 3L</name>
    <dbReference type="NCBI Taxonomy" id="489825"/>
    <lineage>
        <taxon>Bacteria</taxon>
        <taxon>Bacillati</taxon>
        <taxon>Cyanobacteriota</taxon>
        <taxon>Cyanophyceae</taxon>
        <taxon>Coleofasciculales</taxon>
        <taxon>Coleofasciculaceae</taxon>
        <taxon>Moorena</taxon>
    </lineage>
</organism>
<name>F4Y308_9CYAN</name>
<dbReference type="eggNOG" id="COG3385">
    <property type="taxonomic scope" value="Bacteria"/>
</dbReference>
<gene>
    <name evidence="1" type="ORF">LYNGBM3L_70260</name>
</gene>
<accession>F4Y308</accession>
<sequence>MSDCRGFPHERLHQDNEVYQELRDYGLKPGMKLFLNDLQVTKKNGFGTFNIACKWKRNYRGVKTKEPWYILTNFEDLNTAIVSYKKRFAIEEAMQRGLGEAARSWGSPPGDETLDRLAFMVVRLCRKGLKLEARPRNLIRHRKARLH</sequence>